<gene>
    <name evidence="7" type="ORF">EYS08_24590</name>
</gene>
<evidence type="ECO:0000256" key="5">
    <source>
        <dbReference type="ARBA" id="ARBA00037974"/>
    </source>
</evidence>
<evidence type="ECO:0000313" key="8">
    <source>
        <dbReference type="Proteomes" id="UP000291819"/>
    </source>
</evidence>
<proteinExistence type="inferred from homology"/>
<sequence length="77" mass="9065">MQHNGTYEIDFDDLDRKASQQLTSLFLLCNPKNLIGRVWKKDELERNALICTKHDVMVVQMRSLQTLRMRGVCTIHF</sequence>
<dbReference type="Gene3D" id="3.40.640.10">
    <property type="entry name" value="Type I PLP-dependent aspartate aminotransferase-like (Major domain)"/>
    <property type="match status" value="1"/>
</dbReference>
<protein>
    <recommendedName>
        <fullName evidence="2">cysteine-S-conjugate beta-lyase</fullName>
        <ecNumber evidence="2">4.4.1.13</ecNumber>
    </recommendedName>
</protein>
<dbReference type="InterPro" id="IPR051798">
    <property type="entry name" value="Class-II_PLP-Dep_Aminotrans"/>
</dbReference>
<dbReference type="InterPro" id="IPR015421">
    <property type="entry name" value="PyrdxlP-dep_Trfase_major"/>
</dbReference>
<comment type="cofactor">
    <cofactor evidence="1">
        <name>pyridoxal 5'-phosphate</name>
        <dbReference type="ChEBI" id="CHEBI:597326"/>
    </cofactor>
</comment>
<dbReference type="GO" id="GO:0008483">
    <property type="term" value="F:transaminase activity"/>
    <property type="evidence" value="ECO:0007669"/>
    <property type="project" value="UniProtKB-KW"/>
</dbReference>
<evidence type="ECO:0000256" key="1">
    <source>
        <dbReference type="ARBA" id="ARBA00001933"/>
    </source>
</evidence>
<keyword evidence="4" id="KW-0456">Lyase</keyword>
<evidence type="ECO:0000313" key="7">
    <source>
        <dbReference type="EMBL" id="TBO36457.1"/>
    </source>
</evidence>
<dbReference type="GO" id="GO:0030170">
    <property type="term" value="F:pyridoxal phosphate binding"/>
    <property type="evidence" value="ECO:0007669"/>
    <property type="project" value="InterPro"/>
</dbReference>
<feature type="domain" description="Aminotransferase class I/classII large" evidence="6">
    <location>
        <begin position="5"/>
        <end position="59"/>
    </location>
</feature>
<dbReference type="PANTHER" id="PTHR43525:SF1">
    <property type="entry name" value="PROTEIN MALY"/>
    <property type="match status" value="1"/>
</dbReference>
<evidence type="ECO:0000256" key="2">
    <source>
        <dbReference type="ARBA" id="ARBA00012224"/>
    </source>
</evidence>
<name>A0A4Q9H6G4_9SPHI</name>
<evidence type="ECO:0000256" key="4">
    <source>
        <dbReference type="ARBA" id="ARBA00023239"/>
    </source>
</evidence>
<dbReference type="Pfam" id="PF00155">
    <property type="entry name" value="Aminotran_1_2"/>
    <property type="match status" value="1"/>
</dbReference>
<dbReference type="OrthoDB" id="9802328at2"/>
<comment type="caution">
    <text evidence="7">The sequence shown here is derived from an EMBL/GenBank/DDBJ whole genome shotgun (WGS) entry which is preliminary data.</text>
</comment>
<keyword evidence="3" id="KW-0663">Pyridoxal phosphate</keyword>
<dbReference type="EMBL" id="SIXF01000047">
    <property type="protein sequence ID" value="TBO36457.1"/>
    <property type="molecule type" value="Genomic_DNA"/>
</dbReference>
<dbReference type="InterPro" id="IPR004839">
    <property type="entry name" value="Aminotransferase_I/II_large"/>
</dbReference>
<comment type="similarity">
    <text evidence="5">Belongs to the class-II pyridoxal-phosphate-dependent aminotransferase family. MalY/PatB cystathionine beta-lyase subfamily.</text>
</comment>
<dbReference type="Proteomes" id="UP000291819">
    <property type="component" value="Unassembled WGS sequence"/>
</dbReference>
<accession>A0A4Q9H6G4</accession>
<dbReference type="EC" id="4.4.1.13" evidence="2"/>
<organism evidence="7 8">
    <name type="scientific">Pedobacter kyonggii</name>
    <dbReference type="NCBI Taxonomy" id="1926871"/>
    <lineage>
        <taxon>Bacteria</taxon>
        <taxon>Pseudomonadati</taxon>
        <taxon>Bacteroidota</taxon>
        <taxon>Sphingobacteriia</taxon>
        <taxon>Sphingobacteriales</taxon>
        <taxon>Sphingobacteriaceae</taxon>
        <taxon>Pedobacter</taxon>
    </lineage>
</organism>
<keyword evidence="7" id="KW-0808">Transferase</keyword>
<evidence type="ECO:0000259" key="6">
    <source>
        <dbReference type="Pfam" id="PF00155"/>
    </source>
</evidence>
<dbReference type="RefSeq" id="WP_131032566.1">
    <property type="nucleotide sequence ID" value="NZ_SIXF01000047.1"/>
</dbReference>
<reference evidence="7 8" key="1">
    <citation type="submission" date="2019-02" db="EMBL/GenBank/DDBJ databases">
        <title>Pedobacter kyonggii whole genome sequence analysis.</title>
        <authorList>
            <person name="Dahal R.H."/>
        </authorList>
    </citation>
    <scope>NUCLEOTIDE SEQUENCE [LARGE SCALE GENOMIC DNA]</scope>
    <source>
        <strain evidence="7 8">K-4-11-1</strain>
    </source>
</reference>
<dbReference type="SUPFAM" id="SSF53383">
    <property type="entry name" value="PLP-dependent transferases"/>
    <property type="match status" value="1"/>
</dbReference>
<keyword evidence="8" id="KW-1185">Reference proteome</keyword>
<dbReference type="GO" id="GO:0047804">
    <property type="term" value="F:cysteine-S-conjugate beta-lyase activity"/>
    <property type="evidence" value="ECO:0007669"/>
    <property type="project" value="UniProtKB-EC"/>
</dbReference>
<evidence type="ECO:0000256" key="3">
    <source>
        <dbReference type="ARBA" id="ARBA00022898"/>
    </source>
</evidence>
<keyword evidence="7" id="KW-0032">Aminotransferase</keyword>
<dbReference type="InterPro" id="IPR015424">
    <property type="entry name" value="PyrdxlP-dep_Trfase"/>
</dbReference>
<dbReference type="PANTHER" id="PTHR43525">
    <property type="entry name" value="PROTEIN MALY"/>
    <property type="match status" value="1"/>
</dbReference>
<dbReference type="AlphaFoldDB" id="A0A4Q9H6G4"/>